<evidence type="ECO:0000256" key="6">
    <source>
        <dbReference type="ARBA" id="ARBA00023242"/>
    </source>
</evidence>
<comment type="subcellular location">
    <subcellularLocation>
        <location evidence="1">Nucleus</location>
    </subcellularLocation>
</comment>
<dbReference type="Proteomes" id="UP000694382">
    <property type="component" value="Chromosome 14"/>
</dbReference>
<dbReference type="Gene3D" id="3.30.160.60">
    <property type="entry name" value="Classic Zinc Finger"/>
    <property type="match status" value="3"/>
</dbReference>
<evidence type="ECO:0000313" key="9">
    <source>
        <dbReference type="Proteomes" id="UP000694382"/>
    </source>
</evidence>
<keyword evidence="5" id="KW-0862">Zinc</keyword>
<dbReference type="Pfam" id="PF00096">
    <property type="entry name" value="zf-C2H2"/>
    <property type="match status" value="3"/>
</dbReference>
<dbReference type="AlphaFoldDB" id="A0A8C3NB63"/>
<dbReference type="SMART" id="SM00355">
    <property type="entry name" value="ZnF_C2H2"/>
    <property type="match status" value="3"/>
</dbReference>
<proteinExistence type="predicted"/>
<keyword evidence="9" id="KW-1185">Reference proteome</keyword>
<evidence type="ECO:0000256" key="4">
    <source>
        <dbReference type="ARBA" id="ARBA00022771"/>
    </source>
</evidence>
<keyword evidence="2" id="KW-0479">Metal-binding</keyword>
<reference evidence="8" key="3">
    <citation type="submission" date="2025-09" db="UniProtKB">
        <authorList>
            <consortium name="Ensembl"/>
        </authorList>
    </citation>
    <scope>IDENTIFICATION</scope>
</reference>
<feature type="region of interest" description="Disordered" evidence="7">
    <location>
        <begin position="1"/>
        <end position="70"/>
    </location>
</feature>
<accession>A0A8C3NB63</accession>
<dbReference type="InterPro" id="IPR036236">
    <property type="entry name" value="Znf_C2H2_sf"/>
</dbReference>
<dbReference type="GO" id="GO:0000981">
    <property type="term" value="F:DNA-binding transcription factor activity, RNA polymerase II-specific"/>
    <property type="evidence" value="ECO:0007669"/>
    <property type="project" value="TreeGrafter"/>
</dbReference>
<organism evidence="8 9">
    <name type="scientific">Geospiza parvula</name>
    <name type="common">Small tree-finch</name>
    <name type="synonym">Camarhynchus parvulus</name>
    <dbReference type="NCBI Taxonomy" id="87175"/>
    <lineage>
        <taxon>Eukaryota</taxon>
        <taxon>Metazoa</taxon>
        <taxon>Chordata</taxon>
        <taxon>Craniata</taxon>
        <taxon>Vertebrata</taxon>
        <taxon>Euteleostomi</taxon>
        <taxon>Archelosauria</taxon>
        <taxon>Archosauria</taxon>
        <taxon>Dinosauria</taxon>
        <taxon>Saurischia</taxon>
        <taxon>Theropoda</taxon>
        <taxon>Coelurosauria</taxon>
        <taxon>Aves</taxon>
        <taxon>Neognathae</taxon>
        <taxon>Neoaves</taxon>
        <taxon>Telluraves</taxon>
        <taxon>Australaves</taxon>
        <taxon>Passeriformes</taxon>
        <taxon>Thraupidae</taxon>
        <taxon>Camarhynchus</taxon>
    </lineage>
</organism>
<keyword evidence="3" id="KW-0677">Repeat</keyword>
<protein>
    <submittedName>
        <fullName evidence="8">Uncharacterized protein</fullName>
    </submittedName>
</protein>
<feature type="compositionally biased region" description="Polar residues" evidence="7">
    <location>
        <begin position="36"/>
        <end position="48"/>
    </location>
</feature>
<dbReference type="InterPro" id="IPR013087">
    <property type="entry name" value="Znf_C2H2_type"/>
</dbReference>
<dbReference type="Ensembl" id="ENSCPVT00000016954.2">
    <property type="protein sequence ID" value="ENSCPVP00000016232.2"/>
    <property type="gene ID" value="ENSCPVG00000011899.2"/>
</dbReference>
<keyword evidence="6" id="KW-0539">Nucleus</keyword>
<dbReference type="GO" id="GO:0005634">
    <property type="term" value="C:nucleus"/>
    <property type="evidence" value="ECO:0007669"/>
    <property type="project" value="UniProtKB-SubCell"/>
</dbReference>
<dbReference type="PANTHER" id="PTHR23226:SF416">
    <property type="entry name" value="FI01424P"/>
    <property type="match status" value="1"/>
</dbReference>
<keyword evidence="4" id="KW-0863">Zinc-finger</keyword>
<evidence type="ECO:0000256" key="2">
    <source>
        <dbReference type="ARBA" id="ARBA00022723"/>
    </source>
</evidence>
<accession>A0A8U8AY09</accession>
<evidence type="ECO:0000256" key="5">
    <source>
        <dbReference type="ARBA" id="ARBA00022833"/>
    </source>
</evidence>
<dbReference type="PROSITE" id="PS50157">
    <property type="entry name" value="ZINC_FINGER_C2H2_2"/>
    <property type="match status" value="3"/>
</dbReference>
<name>A0A8C3NB63_GEOPR</name>
<dbReference type="GO" id="GO:0000978">
    <property type="term" value="F:RNA polymerase II cis-regulatory region sequence-specific DNA binding"/>
    <property type="evidence" value="ECO:0007669"/>
    <property type="project" value="TreeGrafter"/>
</dbReference>
<evidence type="ECO:0000256" key="3">
    <source>
        <dbReference type="ARBA" id="ARBA00022737"/>
    </source>
</evidence>
<evidence type="ECO:0000313" key="8">
    <source>
        <dbReference type="Ensembl" id="ENSCPVP00000016232.2"/>
    </source>
</evidence>
<feature type="region of interest" description="Disordered" evidence="7">
    <location>
        <begin position="234"/>
        <end position="257"/>
    </location>
</feature>
<dbReference type="PANTHER" id="PTHR23226">
    <property type="entry name" value="ZINC FINGER AND SCAN DOMAIN-CONTAINING"/>
    <property type="match status" value="1"/>
</dbReference>
<dbReference type="SUPFAM" id="SSF57667">
    <property type="entry name" value="beta-beta-alpha zinc fingers"/>
    <property type="match status" value="2"/>
</dbReference>
<dbReference type="FunFam" id="3.30.160.60:FF:000759">
    <property type="entry name" value="zinc finger protein 16"/>
    <property type="match status" value="1"/>
</dbReference>
<evidence type="ECO:0000256" key="1">
    <source>
        <dbReference type="ARBA" id="ARBA00004123"/>
    </source>
</evidence>
<evidence type="ECO:0000256" key="7">
    <source>
        <dbReference type="SAM" id="MobiDB-lite"/>
    </source>
</evidence>
<dbReference type="FunFam" id="3.30.160.60:FF:002343">
    <property type="entry name" value="Zinc finger protein 33A"/>
    <property type="match status" value="1"/>
</dbReference>
<dbReference type="PROSITE" id="PS00028">
    <property type="entry name" value="ZINC_FINGER_C2H2_1"/>
    <property type="match status" value="3"/>
</dbReference>
<sequence length="257" mass="28898">MSESSTCAAEDGIVSKKEKNPHQGIPGPAELEVSLSGLSQENNSQSPAQDPVVPQRSGRVQRPLKKRQSRVMLRGESFRKLPDVMQQRNSSVGRLMICGDCGKSCRVSSNLIRHRRIHTGEKPFPCTECGERFQQRSRLIRHQRMHSRERPYECSECGKSFSVSSKLLRHQVTHPGERFCGNSQLVQHRGEALHVRQLRGELQRRLGPGAAPARPQRGAALRLYRLRHGLRRELRAPAAPAPPRLGSPPSRCLRSLH</sequence>
<dbReference type="GO" id="GO:0008270">
    <property type="term" value="F:zinc ion binding"/>
    <property type="evidence" value="ECO:0007669"/>
    <property type="project" value="UniProtKB-KW"/>
</dbReference>
<dbReference type="FunFam" id="3.30.160.60:FF:000478">
    <property type="entry name" value="Zinc finger protein 133"/>
    <property type="match status" value="1"/>
</dbReference>
<reference evidence="8" key="2">
    <citation type="submission" date="2025-08" db="UniProtKB">
        <authorList>
            <consortium name="Ensembl"/>
        </authorList>
    </citation>
    <scope>IDENTIFICATION</scope>
</reference>
<reference evidence="8" key="1">
    <citation type="submission" date="2020-02" db="EMBL/GenBank/DDBJ databases">
        <authorList>
            <person name="Enbody D E."/>
            <person name="Pettersson E M."/>
        </authorList>
    </citation>
    <scope>NUCLEOTIDE SEQUENCE [LARGE SCALE GENOMIC DNA]</scope>
</reference>